<sequence>MKNFILSSVTAYFFFSFSVNAQKVFTSDVDNFWIAYDKIAQTKDSVLQYKYLNDEYLSKGTEGLKLIRETRNYTEKDYINAINSYPKFWNSVRKNTLKSKNISKDLNKGIKKLRLIYPELKPANIYFTIGALRTNGTIKDKSVLIGSELAMTDKNTVTDEFPKNLRNARRVYFDSEPINDLVLLNVHEYVHTQQKPFVDNLLSYVIYEGIAEFVSTKAMNVPSAAPAIAYGKNNNEKVRARFEQEMFYMNNLYKWLWGDSPNEFGVRDLGYYIGYQIAENYYNQAENKKYAIKELIELDYANKTVIEDYVTKSNYFSKSLEELQKDFESKRPTVLEIKQFNNYSKNVDPKTKEITINFSEPLNGFNTGVDYGELGEVAFPKSDFKKRYWSNDNKSWTIQVELEPNKKYQILISSNFRNMNNYPLKNYLIEFETSN</sequence>
<feature type="chain" id="PRO_5045308169" evidence="1">
    <location>
        <begin position="22"/>
        <end position="435"/>
    </location>
</feature>
<keyword evidence="1" id="KW-0732">Signal</keyword>
<dbReference type="RefSeq" id="WP_284583264.1">
    <property type="nucleotide sequence ID" value="NZ_CP106831.1"/>
</dbReference>
<name>A0ABY8VBG5_9FLAO</name>
<evidence type="ECO:0000256" key="1">
    <source>
        <dbReference type="SAM" id="SignalP"/>
    </source>
</evidence>
<feature type="signal peptide" evidence="1">
    <location>
        <begin position="1"/>
        <end position="21"/>
    </location>
</feature>
<keyword evidence="3" id="KW-1185">Reference proteome</keyword>
<accession>A0ABY8VBG5</accession>
<evidence type="ECO:0000313" key="3">
    <source>
        <dbReference type="Proteomes" id="UP001223501"/>
    </source>
</evidence>
<dbReference type="EMBL" id="CP106831">
    <property type="protein sequence ID" value="WIH96880.1"/>
    <property type="molecule type" value="Genomic_DNA"/>
</dbReference>
<dbReference type="Proteomes" id="UP001223501">
    <property type="component" value="Chromosome"/>
</dbReference>
<organism evidence="2 3">
    <name type="scientific">Empedobacter falsenii</name>
    <dbReference type="NCBI Taxonomy" id="343874"/>
    <lineage>
        <taxon>Bacteria</taxon>
        <taxon>Pseudomonadati</taxon>
        <taxon>Bacteroidota</taxon>
        <taxon>Flavobacteriia</taxon>
        <taxon>Flavobacteriales</taxon>
        <taxon>Weeksellaceae</taxon>
        <taxon>Empedobacter</taxon>
    </lineage>
</organism>
<proteinExistence type="predicted"/>
<reference evidence="2 3" key="1">
    <citation type="submission" date="2022-09" db="EMBL/GenBank/DDBJ databases">
        <title>Whole genome sequencing analysis of tet(X)-positive Empedobacter falsenii YWS9-3.</title>
        <authorList>
            <person name="Chen C."/>
            <person name="Lv Y.-L."/>
        </authorList>
    </citation>
    <scope>NUCLEOTIDE SEQUENCE [LARGE SCALE GENOMIC DNA]</scope>
    <source>
        <strain evidence="2 3">YWS9-3_T</strain>
    </source>
</reference>
<protein>
    <submittedName>
        <fullName evidence="2">Ig-like domain-containing protein</fullName>
    </submittedName>
</protein>
<gene>
    <name evidence="2" type="ORF">OBA43_11535</name>
</gene>
<evidence type="ECO:0000313" key="2">
    <source>
        <dbReference type="EMBL" id="WIH96880.1"/>
    </source>
</evidence>